<evidence type="ECO:0008006" key="3">
    <source>
        <dbReference type="Google" id="ProtNLM"/>
    </source>
</evidence>
<dbReference type="Proteomes" id="UP000321201">
    <property type="component" value="Unassembled WGS sequence"/>
</dbReference>
<name>A0A5C7EJ29_9PROT</name>
<dbReference type="AlphaFoldDB" id="A0A5C7EJ29"/>
<accession>A0A5C7EJ29</accession>
<comment type="caution">
    <text evidence="1">The sequence shown here is derived from an EMBL/GenBank/DDBJ whole genome shotgun (WGS) entry which is preliminary data.</text>
</comment>
<keyword evidence="2" id="KW-1185">Reference proteome</keyword>
<sequence>MTIPTVKARLERKLIVMTTDPLLLDELRAALPSGWTLVECTDLEALGGYQDVLLHRFILLDLDETQAFDPLEVIKQVRMEMMLNVPIFCFGGDAPLRDEARLARADRFFERHEIVEKMRLYCEQFGWGAER</sequence>
<dbReference type="OrthoDB" id="5296446at2"/>
<protein>
    <recommendedName>
        <fullName evidence="3">Response regulatory domain-containing protein</fullName>
    </recommendedName>
</protein>
<dbReference type="RefSeq" id="WP_147799589.1">
    <property type="nucleotide sequence ID" value="NZ_VPFL01000008.1"/>
</dbReference>
<dbReference type="InParanoid" id="A0A5C7EJ29"/>
<organism evidence="1 2">
    <name type="scientific">Pelomicrobium methylotrophicum</name>
    <dbReference type="NCBI Taxonomy" id="2602750"/>
    <lineage>
        <taxon>Bacteria</taxon>
        <taxon>Pseudomonadati</taxon>
        <taxon>Pseudomonadota</taxon>
        <taxon>Hydrogenophilia</taxon>
        <taxon>Hydrogenophilia incertae sedis</taxon>
        <taxon>Pelomicrobium</taxon>
    </lineage>
</organism>
<gene>
    <name evidence="1" type="ORF">FR698_07575</name>
</gene>
<evidence type="ECO:0000313" key="1">
    <source>
        <dbReference type="EMBL" id="TXF12097.1"/>
    </source>
</evidence>
<proteinExistence type="predicted"/>
<evidence type="ECO:0000313" key="2">
    <source>
        <dbReference type="Proteomes" id="UP000321201"/>
    </source>
</evidence>
<reference evidence="1 2" key="1">
    <citation type="submission" date="2019-08" db="EMBL/GenBank/DDBJ databases">
        <title>Pelomicrobium methylotrophicum gen. nov., sp. nov. a moderately thermophilic, facultatively anaerobic, lithoautotrophic and methylotrophic bacterium isolated from a terrestrial mud volcano.</title>
        <authorList>
            <person name="Slobodkina G.B."/>
            <person name="Merkel A.Y."/>
            <person name="Slobodkin A.I."/>
        </authorList>
    </citation>
    <scope>NUCLEOTIDE SEQUENCE [LARGE SCALE GENOMIC DNA]</scope>
    <source>
        <strain evidence="1 2">SM250</strain>
    </source>
</reference>
<dbReference type="EMBL" id="VPFL01000008">
    <property type="protein sequence ID" value="TXF12097.1"/>
    <property type="molecule type" value="Genomic_DNA"/>
</dbReference>